<dbReference type="InterPro" id="IPR036186">
    <property type="entry name" value="Serpin_sf"/>
</dbReference>
<sequence length="380" mass="43623">MSKFFLLTVLCITIHLSKANAQSDFELLKSIHTEDKSYVISNYSIHSALGMLSLCTEGDAQQEILRFFDVDSEGALVKNHQKITSILNSFNNEFSINNGLWMDKPYHLQSNVKKELINYYQLYFKSISFKNSELVKSTINNYVNDKTEGKIKEVVSKVEKDDKMLLINTVLMRAAWKDQFQEKNTKEGEFFLEDGTTININYLSDLNRKAFCFKNDTINVLKLPFENDKMELMLISSNVFSMNELLSSSINKNTISALEAKMKEKEVFFKMPKVKITYTKDIIPELKGVGLNHIFFPGQAGFTKMVKQGGENLYVSKVMHESIIEFNEWGTEAAAVTSVSISRSALQPEKEEYYFNQPFIFLIKEKATDSYLFMGVYQGK</sequence>
<comment type="caution">
    <text evidence="4">The sequence shown here is derived from an EMBL/GenBank/DDBJ whole genome shotgun (WGS) entry which is preliminary data.</text>
</comment>
<name>A0A1S1YW25_FLAPC</name>
<evidence type="ECO:0000313" key="5">
    <source>
        <dbReference type="Proteomes" id="UP000179797"/>
    </source>
</evidence>
<evidence type="ECO:0000313" key="4">
    <source>
        <dbReference type="EMBL" id="OHX65228.1"/>
    </source>
</evidence>
<dbReference type="STRING" id="915059.NH26_02095"/>
<dbReference type="GO" id="GO:0005615">
    <property type="term" value="C:extracellular space"/>
    <property type="evidence" value="ECO:0007669"/>
    <property type="project" value="InterPro"/>
</dbReference>
<evidence type="ECO:0000256" key="2">
    <source>
        <dbReference type="SAM" id="SignalP"/>
    </source>
</evidence>
<dbReference type="AlphaFoldDB" id="A0A1S1YW25"/>
<dbReference type="Gene3D" id="3.30.497.10">
    <property type="entry name" value="Antithrombin, subunit I, domain 2"/>
    <property type="match status" value="1"/>
</dbReference>
<keyword evidence="5" id="KW-1185">Reference proteome</keyword>
<dbReference type="InterPro" id="IPR023795">
    <property type="entry name" value="Serpin_CS"/>
</dbReference>
<dbReference type="Pfam" id="PF00079">
    <property type="entry name" value="Serpin"/>
    <property type="match status" value="1"/>
</dbReference>
<comment type="similarity">
    <text evidence="1">Belongs to the serpin family.</text>
</comment>
<evidence type="ECO:0000259" key="3">
    <source>
        <dbReference type="SMART" id="SM00093"/>
    </source>
</evidence>
<dbReference type="Gene3D" id="2.30.39.10">
    <property type="entry name" value="Alpha-1-antitrypsin, domain 1"/>
    <property type="match status" value="1"/>
</dbReference>
<dbReference type="PANTHER" id="PTHR11461">
    <property type="entry name" value="SERINE PROTEASE INHIBITOR, SERPIN"/>
    <property type="match status" value="1"/>
</dbReference>
<dbReference type="EMBL" id="JRYR02000001">
    <property type="protein sequence ID" value="OHX65228.1"/>
    <property type="molecule type" value="Genomic_DNA"/>
</dbReference>
<dbReference type="InterPro" id="IPR042185">
    <property type="entry name" value="Serpin_sf_2"/>
</dbReference>
<proteinExistence type="inferred from homology"/>
<feature type="signal peptide" evidence="2">
    <location>
        <begin position="1"/>
        <end position="21"/>
    </location>
</feature>
<dbReference type="PROSITE" id="PS00284">
    <property type="entry name" value="SERPIN"/>
    <property type="match status" value="1"/>
</dbReference>
<organism evidence="4 5">
    <name type="scientific">Flammeovirga pacifica</name>
    <dbReference type="NCBI Taxonomy" id="915059"/>
    <lineage>
        <taxon>Bacteria</taxon>
        <taxon>Pseudomonadati</taxon>
        <taxon>Bacteroidota</taxon>
        <taxon>Cytophagia</taxon>
        <taxon>Cytophagales</taxon>
        <taxon>Flammeovirgaceae</taxon>
        <taxon>Flammeovirga</taxon>
    </lineage>
</organism>
<dbReference type="InterPro" id="IPR042178">
    <property type="entry name" value="Serpin_sf_1"/>
</dbReference>
<dbReference type="GO" id="GO:0004867">
    <property type="term" value="F:serine-type endopeptidase inhibitor activity"/>
    <property type="evidence" value="ECO:0007669"/>
    <property type="project" value="InterPro"/>
</dbReference>
<gene>
    <name evidence="4" type="ORF">NH26_02095</name>
</gene>
<dbReference type="Proteomes" id="UP000179797">
    <property type="component" value="Unassembled WGS sequence"/>
</dbReference>
<feature type="domain" description="Serpin" evidence="3">
    <location>
        <begin position="25"/>
        <end position="380"/>
    </location>
</feature>
<keyword evidence="2" id="KW-0732">Signal</keyword>
<dbReference type="SUPFAM" id="SSF56574">
    <property type="entry name" value="Serpins"/>
    <property type="match status" value="1"/>
</dbReference>
<protein>
    <recommendedName>
        <fullName evidence="3">Serpin domain-containing protein</fullName>
    </recommendedName>
</protein>
<dbReference type="PANTHER" id="PTHR11461:SF211">
    <property type="entry name" value="GH10112P-RELATED"/>
    <property type="match status" value="1"/>
</dbReference>
<dbReference type="SMART" id="SM00093">
    <property type="entry name" value="SERPIN"/>
    <property type="match status" value="1"/>
</dbReference>
<accession>A0A1S1YW25</accession>
<dbReference type="InterPro" id="IPR023796">
    <property type="entry name" value="Serpin_dom"/>
</dbReference>
<dbReference type="RefSeq" id="WP_044223721.1">
    <property type="nucleotide sequence ID" value="NZ_JRYR02000001.1"/>
</dbReference>
<feature type="chain" id="PRO_5010182122" description="Serpin domain-containing protein" evidence="2">
    <location>
        <begin position="22"/>
        <end position="380"/>
    </location>
</feature>
<dbReference type="InterPro" id="IPR000215">
    <property type="entry name" value="Serpin_fam"/>
</dbReference>
<dbReference type="OrthoDB" id="9764871at2"/>
<evidence type="ECO:0000256" key="1">
    <source>
        <dbReference type="RuleBase" id="RU000411"/>
    </source>
</evidence>
<reference evidence="4 5" key="1">
    <citation type="journal article" date="2012" name="Int. J. Syst. Evol. Microbiol.">
        <title>Flammeovirga pacifica sp. nov., isolated from deep-sea sediment.</title>
        <authorList>
            <person name="Xu H."/>
            <person name="Fu Y."/>
            <person name="Yang N."/>
            <person name="Ding Z."/>
            <person name="Lai Q."/>
            <person name="Zeng R."/>
        </authorList>
    </citation>
    <scope>NUCLEOTIDE SEQUENCE [LARGE SCALE GENOMIC DNA]</scope>
    <source>
        <strain evidence="5">DSM 24597 / LMG 26175 / WPAGA1</strain>
    </source>
</reference>